<feature type="domain" description="tRNA/rRNA methyltransferase SpoU type" evidence="3">
    <location>
        <begin position="25"/>
        <end position="167"/>
    </location>
</feature>
<dbReference type="CDD" id="cd18097">
    <property type="entry name" value="SpoU-like"/>
    <property type="match status" value="1"/>
</dbReference>
<dbReference type="InterPro" id="IPR029028">
    <property type="entry name" value="Alpha/beta_knot_MTases"/>
</dbReference>
<dbReference type="InterPro" id="IPR001537">
    <property type="entry name" value="SpoU_MeTrfase"/>
</dbReference>
<dbReference type="SUPFAM" id="SSF75217">
    <property type="entry name" value="alpha/beta knot"/>
    <property type="match status" value="1"/>
</dbReference>
<evidence type="ECO:0000313" key="4">
    <source>
        <dbReference type="EMBL" id="AWW00844.1"/>
    </source>
</evidence>
<dbReference type="Proteomes" id="UP000249873">
    <property type="component" value="Chromosome"/>
</dbReference>
<sequence length="183" mass="20584">MKKTSMEELGRISPKEFKKSNKAPICLVLDNIRSLQNVGSIFRTADAFRITKIYLCGITGQPPNREIEKTALGATESVEHNYFETTLAAVKALKDENYKIISIEQANTSTSLENFKIDSESKYAFVFGNEVFGVEDEIVRISDEIVEIPQFGTKHSLNVSISAGIVIWDYYSKNNLNLFFNPS</sequence>
<keyword evidence="5" id="KW-1185">Reference proteome</keyword>
<organism evidence="4 5">
    <name type="scientific">Arcticibacterium luteifluviistationis</name>
    <dbReference type="NCBI Taxonomy" id="1784714"/>
    <lineage>
        <taxon>Bacteria</taxon>
        <taxon>Pseudomonadati</taxon>
        <taxon>Bacteroidota</taxon>
        <taxon>Cytophagia</taxon>
        <taxon>Cytophagales</taxon>
        <taxon>Leadbetterellaceae</taxon>
        <taxon>Arcticibacterium</taxon>
    </lineage>
</organism>
<dbReference type="GO" id="GO:0032259">
    <property type="term" value="P:methylation"/>
    <property type="evidence" value="ECO:0007669"/>
    <property type="project" value="UniProtKB-KW"/>
</dbReference>
<dbReference type="Gene3D" id="3.40.1280.10">
    <property type="match status" value="1"/>
</dbReference>
<dbReference type="GO" id="GO:0006396">
    <property type="term" value="P:RNA processing"/>
    <property type="evidence" value="ECO:0007669"/>
    <property type="project" value="InterPro"/>
</dbReference>
<evidence type="ECO:0000259" key="3">
    <source>
        <dbReference type="Pfam" id="PF00588"/>
    </source>
</evidence>
<dbReference type="OrthoDB" id="9795352at2"/>
<dbReference type="PANTHER" id="PTHR46429">
    <property type="entry name" value="23S RRNA (GUANOSINE-2'-O-)-METHYLTRANSFERASE RLMB"/>
    <property type="match status" value="1"/>
</dbReference>
<dbReference type="PANTHER" id="PTHR46429:SF1">
    <property type="entry name" value="23S RRNA (GUANOSINE-2'-O-)-METHYLTRANSFERASE RLMB"/>
    <property type="match status" value="1"/>
</dbReference>
<keyword evidence="1 4" id="KW-0489">Methyltransferase</keyword>
<keyword evidence="2 4" id="KW-0808">Transferase</keyword>
<evidence type="ECO:0000256" key="2">
    <source>
        <dbReference type="ARBA" id="ARBA00022679"/>
    </source>
</evidence>
<dbReference type="GO" id="GO:0003723">
    <property type="term" value="F:RNA binding"/>
    <property type="evidence" value="ECO:0007669"/>
    <property type="project" value="InterPro"/>
</dbReference>
<dbReference type="EMBL" id="CP029480">
    <property type="protein sequence ID" value="AWW00844.1"/>
    <property type="molecule type" value="Genomic_DNA"/>
</dbReference>
<name>A0A2Z4GIS7_9BACT</name>
<dbReference type="AlphaFoldDB" id="A0A2Z4GIS7"/>
<dbReference type="InterPro" id="IPR029026">
    <property type="entry name" value="tRNA_m1G_MTases_N"/>
</dbReference>
<reference evidence="4 5" key="1">
    <citation type="submission" date="2018-05" db="EMBL/GenBank/DDBJ databases">
        <title>Complete genome sequence of Arcticibacterium luteifluviistationis SM1504T, a cytophagaceae bacterium isolated from Arctic surface seawater.</title>
        <authorList>
            <person name="Li Y."/>
            <person name="Qin Q.-L."/>
        </authorList>
    </citation>
    <scope>NUCLEOTIDE SEQUENCE [LARGE SCALE GENOMIC DNA]</scope>
    <source>
        <strain evidence="4 5">SM1504</strain>
    </source>
</reference>
<dbReference type="GO" id="GO:0005829">
    <property type="term" value="C:cytosol"/>
    <property type="evidence" value="ECO:0007669"/>
    <property type="project" value="TreeGrafter"/>
</dbReference>
<proteinExistence type="predicted"/>
<gene>
    <name evidence="4" type="ORF">DJ013_08100</name>
</gene>
<protein>
    <submittedName>
        <fullName evidence="4">RNA methyltransferase</fullName>
    </submittedName>
</protein>
<accession>A0A2Z4GIS7</accession>
<dbReference type="GO" id="GO:0008173">
    <property type="term" value="F:RNA methyltransferase activity"/>
    <property type="evidence" value="ECO:0007669"/>
    <property type="project" value="InterPro"/>
</dbReference>
<evidence type="ECO:0000256" key="1">
    <source>
        <dbReference type="ARBA" id="ARBA00022603"/>
    </source>
</evidence>
<evidence type="ECO:0000313" key="5">
    <source>
        <dbReference type="Proteomes" id="UP000249873"/>
    </source>
</evidence>
<dbReference type="KEGG" id="als:DJ013_08100"/>
<dbReference type="Pfam" id="PF00588">
    <property type="entry name" value="SpoU_methylase"/>
    <property type="match status" value="1"/>
</dbReference>
<dbReference type="InterPro" id="IPR004441">
    <property type="entry name" value="rRNA_MeTrfase_TrmH"/>
</dbReference>